<dbReference type="SUPFAM" id="SSF51246">
    <property type="entry name" value="Rudiment single hybrid motif"/>
    <property type="match status" value="1"/>
</dbReference>
<dbReference type="SUPFAM" id="SSF52440">
    <property type="entry name" value="PreATP-grasp domain"/>
    <property type="match status" value="1"/>
</dbReference>
<dbReference type="Pfam" id="PF02785">
    <property type="entry name" value="Biotin_carb_C"/>
    <property type="match status" value="1"/>
</dbReference>
<evidence type="ECO:0000259" key="7">
    <source>
        <dbReference type="PROSITE" id="PS50979"/>
    </source>
</evidence>
<name>A0ABT4SJW0_9ACTN</name>
<dbReference type="PROSITE" id="PS50975">
    <property type="entry name" value="ATP_GRASP"/>
    <property type="match status" value="1"/>
</dbReference>
<evidence type="ECO:0000256" key="5">
    <source>
        <dbReference type="PROSITE-ProRule" id="PRU00409"/>
    </source>
</evidence>
<dbReference type="InterPro" id="IPR011764">
    <property type="entry name" value="Biotin_carboxylation_dom"/>
</dbReference>
<protein>
    <submittedName>
        <fullName evidence="8">Biotin carboxylase</fullName>
    </submittedName>
</protein>
<dbReference type="PROSITE" id="PS00867">
    <property type="entry name" value="CPSASE_2"/>
    <property type="match status" value="1"/>
</dbReference>
<dbReference type="InterPro" id="IPR011761">
    <property type="entry name" value="ATP-grasp"/>
</dbReference>
<dbReference type="InterPro" id="IPR011054">
    <property type="entry name" value="Rudment_hybrid_motif"/>
</dbReference>
<evidence type="ECO:0000313" key="9">
    <source>
        <dbReference type="Proteomes" id="UP001144036"/>
    </source>
</evidence>
<dbReference type="InterPro" id="IPR005482">
    <property type="entry name" value="Biotin_COase_C"/>
</dbReference>
<dbReference type="PROSITE" id="PS50979">
    <property type="entry name" value="BC"/>
    <property type="match status" value="1"/>
</dbReference>
<dbReference type="Pfam" id="PF00289">
    <property type="entry name" value="Biotin_carb_N"/>
    <property type="match status" value="1"/>
</dbReference>
<evidence type="ECO:0000259" key="6">
    <source>
        <dbReference type="PROSITE" id="PS50975"/>
    </source>
</evidence>
<organism evidence="8 9">
    <name type="scientific">Nonomuraea corallina</name>
    <dbReference type="NCBI Taxonomy" id="2989783"/>
    <lineage>
        <taxon>Bacteria</taxon>
        <taxon>Bacillati</taxon>
        <taxon>Actinomycetota</taxon>
        <taxon>Actinomycetes</taxon>
        <taxon>Streptosporangiales</taxon>
        <taxon>Streptosporangiaceae</taxon>
        <taxon>Nonomuraea</taxon>
    </lineage>
</organism>
<evidence type="ECO:0000313" key="8">
    <source>
        <dbReference type="EMBL" id="MDA0637308.1"/>
    </source>
</evidence>
<reference evidence="8" key="1">
    <citation type="submission" date="2022-11" db="EMBL/GenBank/DDBJ databases">
        <title>Nonomuraea corallina sp. nov., a new species of the genus Nonomuraea isolated from sea side sediment in Thai sea.</title>
        <authorList>
            <person name="Ngamcharungchit C."/>
            <person name="Matsumoto A."/>
            <person name="Suriyachadkun C."/>
            <person name="Panbangred W."/>
            <person name="Inahashi Y."/>
            <person name="Intra B."/>
        </authorList>
    </citation>
    <scope>NUCLEOTIDE SEQUENCE</scope>
    <source>
        <strain evidence="8">MCN248</strain>
    </source>
</reference>
<evidence type="ECO:0000256" key="1">
    <source>
        <dbReference type="ARBA" id="ARBA00022598"/>
    </source>
</evidence>
<gene>
    <name evidence="8" type="ORF">OUY22_28225</name>
</gene>
<feature type="domain" description="Biotin carboxylation" evidence="7">
    <location>
        <begin position="5"/>
        <end position="459"/>
    </location>
</feature>
<keyword evidence="4" id="KW-0092">Biotin</keyword>
<proteinExistence type="predicted"/>
<dbReference type="PANTHER" id="PTHR18866">
    <property type="entry name" value="CARBOXYLASE:PYRUVATE/ACETYL-COA/PROPIONYL-COA CARBOXYLASE"/>
    <property type="match status" value="1"/>
</dbReference>
<evidence type="ECO:0000256" key="4">
    <source>
        <dbReference type="ARBA" id="ARBA00023267"/>
    </source>
</evidence>
<feature type="domain" description="ATP-grasp" evidence="6">
    <location>
        <begin position="124"/>
        <end position="334"/>
    </location>
</feature>
<dbReference type="Gene3D" id="3.30.470.20">
    <property type="entry name" value="ATP-grasp fold, B domain"/>
    <property type="match status" value="1"/>
</dbReference>
<dbReference type="InterPro" id="IPR050856">
    <property type="entry name" value="Biotin_carboxylase_complex"/>
</dbReference>
<dbReference type="SUPFAM" id="SSF56059">
    <property type="entry name" value="Glutathione synthetase ATP-binding domain-like"/>
    <property type="match status" value="1"/>
</dbReference>
<sequence>MLIESLGPVLVANRGEIARRIIRTVKRLGLRAVAVHSEADAGLPFVREADEAVPIGPAAPAQSYLDAAKVLDAARATGARAVHPGYGFLSENSGFARAVIDAGLTWVGPSPEAIERMGDKINARNLMEAAGVPVAAGTREPATDLDLALAAARDIGYPVMVKTAGGGGGIGMSVARDERELAKAFEQASRAAARFAAAAAAGGAGDALAGPAILLERYIERARHVEVQILGLPGGKVVALGERDCSVQRRHQKVVEESPSPGLTPELRERMLAAAVRAGEAVGYLGAGTVECLVDADAQDFVFLEMNTRLQVEHPVTELVTGLDLVELQLRIAAGESPEVAPVTVGHAIEFRVYAEDPRRFLPGPGAITVWDEPVGDGVRVDSGYAAGDTVTPFYDPLMAKLCVHAETRTEALERARKAVASFAVEGPKNNLEFCAELLEHHEFVSGDYDTGLVARMRGGGPA</sequence>
<accession>A0ABT4SJW0</accession>
<comment type="caution">
    <text evidence="8">The sequence shown here is derived from an EMBL/GenBank/DDBJ whole genome shotgun (WGS) entry which is preliminary data.</text>
</comment>
<dbReference type="PANTHER" id="PTHR18866:SF126">
    <property type="entry name" value="BIOTIN CARBOXYLASE"/>
    <property type="match status" value="1"/>
</dbReference>
<dbReference type="EMBL" id="JAPNNL010000149">
    <property type="protein sequence ID" value="MDA0637308.1"/>
    <property type="molecule type" value="Genomic_DNA"/>
</dbReference>
<dbReference type="InterPro" id="IPR016185">
    <property type="entry name" value="PreATP-grasp_dom_sf"/>
</dbReference>
<dbReference type="InterPro" id="IPR005481">
    <property type="entry name" value="BC-like_N"/>
</dbReference>
<dbReference type="RefSeq" id="WP_270158211.1">
    <property type="nucleotide sequence ID" value="NZ_JAPNNL010000149.1"/>
</dbReference>
<dbReference type="SMART" id="SM00878">
    <property type="entry name" value="Biotin_carb_C"/>
    <property type="match status" value="1"/>
</dbReference>
<evidence type="ECO:0000256" key="2">
    <source>
        <dbReference type="ARBA" id="ARBA00022741"/>
    </source>
</evidence>
<keyword evidence="3 5" id="KW-0067">ATP-binding</keyword>
<evidence type="ECO:0000256" key="3">
    <source>
        <dbReference type="ARBA" id="ARBA00022840"/>
    </source>
</evidence>
<keyword evidence="1" id="KW-0436">Ligase</keyword>
<keyword evidence="2 5" id="KW-0547">Nucleotide-binding</keyword>
<dbReference type="Proteomes" id="UP001144036">
    <property type="component" value="Unassembled WGS sequence"/>
</dbReference>
<dbReference type="Pfam" id="PF02786">
    <property type="entry name" value="CPSase_L_D2"/>
    <property type="match status" value="1"/>
</dbReference>
<keyword evidence="9" id="KW-1185">Reference proteome</keyword>
<dbReference type="InterPro" id="IPR005479">
    <property type="entry name" value="CPAse_ATP-bd"/>
</dbReference>